<organism evidence="6 7">
    <name type="scientific">Fomitopsis schrenkii</name>
    <name type="common">Brown rot fungus</name>
    <dbReference type="NCBI Taxonomy" id="2126942"/>
    <lineage>
        <taxon>Eukaryota</taxon>
        <taxon>Fungi</taxon>
        <taxon>Dikarya</taxon>
        <taxon>Basidiomycota</taxon>
        <taxon>Agaricomycotina</taxon>
        <taxon>Agaricomycetes</taxon>
        <taxon>Polyporales</taxon>
        <taxon>Fomitopsis</taxon>
    </lineage>
</organism>
<reference evidence="6 7" key="1">
    <citation type="journal article" date="2012" name="Science">
        <title>The Paleozoic origin of enzymatic lignin decomposition reconstructed from 31 fungal genomes.</title>
        <authorList>
            <person name="Floudas D."/>
            <person name="Binder M."/>
            <person name="Riley R."/>
            <person name="Barry K."/>
            <person name="Blanchette R.A."/>
            <person name="Henrissat B."/>
            <person name="Martinez A.T."/>
            <person name="Otillar R."/>
            <person name="Spatafora J.W."/>
            <person name="Yadav J.S."/>
            <person name="Aerts A."/>
            <person name="Benoit I."/>
            <person name="Boyd A."/>
            <person name="Carlson A."/>
            <person name="Copeland A."/>
            <person name="Coutinho P.M."/>
            <person name="de Vries R.P."/>
            <person name="Ferreira P."/>
            <person name="Findley K."/>
            <person name="Foster B."/>
            <person name="Gaskell J."/>
            <person name="Glotzer D."/>
            <person name="Gorecki P."/>
            <person name="Heitman J."/>
            <person name="Hesse C."/>
            <person name="Hori C."/>
            <person name="Igarashi K."/>
            <person name="Jurgens J.A."/>
            <person name="Kallen N."/>
            <person name="Kersten P."/>
            <person name="Kohler A."/>
            <person name="Kuees U."/>
            <person name="Kumar T.K.A."/>
            <person name="Kuo A."/>
            <person name="LaButti K."/>
            <person name="Larrondo L.F."/>
            <person name="Lindquist E."/>
            <person name="Ling A."/>
            <person name="Lombard V."/>
            <person name="Lucas S."/>
            <person name="Lundell T."/>
            <person name="Martin R."/>
            <person name="McLaughlin D.J."/>
            <person name="Morgenstern I."/>
            <person name="Morin E."/>
            <person name="Murat C."/>
            <person name="Nagy L.G."/>
            <person name="Nolan M."/>
            <person name="Ohm R.A."/>
            <person name="Patyshakuliyeva A."/>
            <person name="Rokas A."/>
            <person name="Ruiz-Duenas F.J."/>
            <person name="Sabat G."/>
            <person name="Salamov A."/>
            <person name="Samejima M."/>
            <person name="Schmutz J."/>
            <person name="Slot J.C."/>
            <person name="St John F."/>
            <person name="Stenlid J."/>
            <person name="Sun H."/>
            <person name="Sun S."/>
            <person name="Syed K."/>
            <person name="Tsang A."/>
            <person name="Wiebenga A."/>
            <person name="Young D."/>
            <person name="Pisabarro A."/>
            <person name="Eastwood D.C."/>
            <person name="Martin F."/>
            <person name="Cullen D."/>
            <person name="Grigoriev I.V."/>
            <person name="Hibbett D.S."/>
        </authorList>
    </citation>
    <scope>NUCLEOTIDE SEQUENCE</scope>
    <source>
        <strain evidence="7">FP-58527</strain>
    </source>
</reference>
<gene>
    <name evidence="6" type="ORF">FOMPIDRAFT_1045683</name>
</gene>
<dbReference type="PANTHER" id="PTHR12304:SF56">
    <property type="entry name" value="HYDROLASE, PUTATIVE (AFU_ORTHOLOGUE AFUA_1G11790)-RELATED"/>
    <property type="match status" value="1"/>
</dbReference>
<dbReference type="STRING" id="743788.S8G422"/>
<dbReference type="PANTHER" id="PTHR12304">
    <property type="entry name" value="INOSINE-URIDINE PREFERRING NUCLEOSIDE HYDROLASE"/>
    <property type="match status" value="1"/>
</dbReference>
<sequence length="425" mass="46077">MKIPIPVIIDTDPGVDDVLAILLALASPELDPTAGNTGLEASRLNVVKLYHALLKHLEQYPEQRHRFPGLGTGRKVILAKGCSGPISGENHSAEYFHGRDGLGDIDERHPDLNAEVPTTEHPHLSLTDRPGVEVALDIIRNEPARSITYIALGPLTNLVQLLRLGGDTVRNRIGRVVCMGGALDVPGNTSPAAEFNFFADPYAVKELLTPDDPSTGLPLERFILLPLDITTPHELPFPTYAARVDPAFADATTRPSQRAGKPPLVHFTSAFLERTREIMVSFGKDAMELHDIVAVWCALANPPVELEAAGAVPTLQPGWKASRRKFQIERVGEITRGMCVVDRREDAGAYAPGANRAEVQAELEKHHLHHSGPFESTALPAQEVERASDAQPPPHTEGGVACVYETPGPAVLLELLLERVWGVTS</sequence>
<comment type="similarity">
    <text evidence="1">Belongs to the IUNH family.</text>
</comment>
<dbReference type="Pfam" id="PF01156">
    <property type="entry name" value="IU_nuc_hydro"/>
    <property type="match status" value="1"/>
</dbReference>
<accession>S8G422</accession>
<evidence type="ECO:0000256" key="3">
    <source>
        <dbReference type="ARBA" id="ARBA00023295"/>
    </source>
</evidence>
<evidence type="ECO:0000313" key="6">
    <source>
        <dbReference type="EMBL" id="EPT05015.1"/>
    </source>
</evidence>
<dbReference type="AlphaFoldDB" id="S8G422"/>
<protein>
    <recommendedName>
        <fullName evidence="5">Inosine/uridine-preferring nucleoside hydrolase domain-containing protein</fullName>
    </recommendedName>
</protein>
<feature type="domain" description="Inosine/uridine-preferring nucleoside hydrolase" evidence="5">
    <location>
        <begin position="7"/>
        <end position="351"/>
    </location>
</feature>
<keyword evidence="7" id="KW-1185">Reference proteome</keyword>
<evidence type="ECO:0000259" key="5">
    <source>
        <dbReference type="Pfam" id="PF01156"/>
    </source>
</evidence>
<dbReference type="InterPro" id="IPR001910">
    <property type="entry name" value="Inosine/uridine_hydrolase_dom"/>
</dbReference>
<dbReference type="InParanoid" id="S8G422"/>
<dbReference type="InterPro" id="IPR036452">
    <property type="entry name" value="Ribo_hydro-like"/>
</dbReference>
<evidence type="ECO:0000256" key="1">
    <source>
        <dbReference type="ARBA" id="ARBA00009176"/>
    </source>
</evidence>
<dbReference type="Gene3D" id="3.90.245.10">
    <property type="entry name" value="Ribonucleoside hydrolase-like"/>
    <property type="match status" value="1"/>
</dbReference>
<proteinExistence type="inferred from homology"/>
<dbReference type="EMBL" id="KE504125">
    <property type="protein sequence ID" value="EPT05015.1"/>
    <property type="molecule type" value="Genomic_DNA"/>
</dbReference>
<dbReference type="eggNOG" id="KOG2938">
    <property type="taxonomic scope" value="Eukaryota"/>
</dbReference>
<feature type="region of interest" description="Disordered" evidence="4">
    <location>
        <begin position="383"/>
        <end position="402"/>
    </location>
</feature>
<evidence type="ECO:0000256" key="4">
    <source>
        <dbReference type="SAM" id="MobiDB-lite"/>
    </source>
</evidence>
<evidence type="ECO:0000256" key="2">
    <source>
        <dbReference type="ARBA" id="ARBA00022801"/>
    </source>
</evidence>
<evidence type="ECO:0000313" key="7">
    <source>
        <dbReference type="Proteomes" id="UP000015241"/>
    </source>
</evidence>
<dbReference type="OrthoDB" id="5783963at2759"/>
<keyword evidence="3" id="KW-0326">Glycosidase</keyword>
<keyword evidence="2" id="KW-0378">Hydrolase</keyword>
<dbReference type="GO" id="GO:0008477">
    <property type="term" value="F:purine nucleosidase activity"/>
    <property type="evidence" value="ECO:0007669"/>
    <property type="project" value="TreeGrafter"/>
</dbReference>
<name>S8G422_FOMSC</name>
<dbReference type="SUPFAM" id="SSF53590">
    <property type="entry name" value="Nucleoside hydrolase"/>
    <property type="match status" value="1"/>
</dbReference>
<dbReference type="InterPro" id="IPR023186">
    <property type="entry name" value="IUNH"/>
</dbReference>
<dbReference type="Proteomes" id="UP000015241">
    <property type="component" value="Unassembled WGS sequence"/>
</dbReference>
<dbReference type="GO" id="GO:0006152">
    <property type="term" value="P:purine nucleoside catabolic process"/>
    <property type="evidence" value="ECO:0007669"/>
    <property type="project" value="TreeGrafter"/>
</dbReference>
<dbReference type="HOGENOM" id="CLU_036838_9_2_1"/>
<dbReference type="GO" id="GO:0005829">
    <property type="term" value="C:cytosol"/>
    <property type="evidence" value="ECO:0007669"/>
    <property type="project" value="TreeGrafter"/>
</dbReference>